<gene>
    <name evidence="1" type="ORF">LDG_6200</name>
</gene>
<dbReference type="InParanoid" id="G9ELU0"/>
<evidence type="ECO:0000313" key="1">
    <source>
        <dbReference type="EMBL" id="EHL31748.1"/>
    </source>
</evidence>
<dbReference type="OrthoDB" id="5649134at2"/>
<dbReference type="Proteomes" id="UP000002770">
    <property type="component" value="Unassembled WGS sequence"/>
</dbReference>
<dbReference type="HOGENOM" id="CLU_521571_0_0_6"/>
<proteinExistence type="predicted"/>
<dbReference type="AlphaFoldDB" id="G9ELU0"/>
<dbReference type="STRING" id="658187.LDG_6200"/>
<protein>
    <submittedName>
        <fullName evidence="1">Uncharacterized protein</fullName>
    </submittedName>
</protein>
<dbReference type="EMBL" id="JH413809">
    <property type="protein sequence ID" value="EHL31748.1"/>
    <property type="molecule type" value="Genomic_DNA"/>
</dbReference>
<organism evidence="1 2">
    <name type="scientific">Legionella drancourtii LLAP12</name>
    <dbReference type="NCBI Taxonomy" id="658187"/>
    <lineage>
        <taxon>Bacteria</taxon>
        <taxon>Pseudomonadati</taxon>
        <taxon>Pseudomonadota</taxon>
        <taxon>Gammaproteobacteria</taxon>
        <taxon>Legionellales</taxon>
        <taxon>Legionellaceae</taxon>
        <taxon>Legionella</taxon>
    </lineage>
</organism>
<accession>G9ELU0</accession>
<dbReference type="RefSeq" id="WP_006870137.1">
    <property type="nucleotide sequence ID" value="NZ_JH413809.1"/>
</dbReference>
<dbReference type="InterPro" id="IPR036691">
    <property type="entry name" value="Endo/exonu/phosph_ase_sf"/>
</dbReference>
<reference evidence="1 2" key="1">
    <citation type="journal article" date="2011" name="BMC Genomics">
        <title>Insight into cross-talk between intra-amoebal pathogens.</title>
        <authorList>
            <person name="Gimenez G."/>
            <person name="Bertelli C."/>
            <person name="Moliner C."/>
            <person name="Robert C."/>
            <person name="Raoult D."/>
            <person name="Fournier P.E."/>
            <person name="Greub G."/>
        </authorList>
    </citation>
    <scope>NUCLEOTIDE SEQUENCE [LARGE SCALE GENOMIC DNA]</scope>
    <source>
        <strain evidence="1 2">LLAP12</strain>
    </source>
</reference>
<keyword evidence="2" id="KW-1185">Reference proteome</keyword>
<dbReference type="SUPFAM" id="SSF56219">
    <property type="entry name" value="DNase I-like"/>
    <property type="match status" value="1"/>
</dbReference>
<sequence>MPNIPLNVLGLSVPNMTFQNGNKIVTRPITDHPPIIQNTHWGAIGTINILNPGSPIAPPAQIDGVKALPANGQVQMELMAEYIFKMFQQGVGLLALQEVPEPQSANFRFLSDKLKSLAGTSNLIDVDTLTSQWLKTGTHSFGTSILCNPKQFRISSNASPGLNNRAAVCEVTTANGQVIPVANIHGDFTKQPDTANYVAGFDGFCLGDLNITHSAFAPAQDADILQSIERPTLQVEGNTCVTNTVDFIQDKYSKQFNSAFVPDVGRIAQLQNTEEGVFQPVVIKISSFTAVPLLKNFATYLARVQPELINSGRIIDVDLKTQSPYNIAHITIKNEVVYQAYKRFMADQFSVEKTKIQQQFITQLNVLDNKISAYAKKSSASYKKGQELHQTLYTAQETFFSSLTPDASFERIQENIANFRKVCEQNVRDADRIMGHGWLYRIGEVLLKAVAGLYAGIGMVLGIIGGQGLANPQHRQAYRDSFLTLNQSTGSKALQEFKQTILGEDEDEPGLLDEDKLTPKNM</sequence>
<evidence type="ECO:0000313" key="2">
    <source>
        <dbReference type="Proteomes" id="UP000002770"/>
    </source>
</evidence>
<name>G9ELU0_9GAMM</name>